<keyword evidence="2" id="KW-1185">Reference proteome</keyword>
<dbReference type="PATRIC" id="fig|1292037.4.peg.3647"/>
<proteinExistence type="predicted"/>
<dbReference type="Proteomes" id="UP000014139">
    <property type="component" value="Unassembled WGS sequence"/>
</dbReference>
<protein>
    <submittedName>
        <fullName evidence="1">Uncharacterized protein</fullName>
    </submittedName>
</protein>
<dbReference type="RefSeq" id="WP_003087052.1">
    <property type="nucleotide sequence ID" value="NZ_AOUO01000254.1"/>
</dbReference>
<name>R1I8X5_9PSEU</name>
<sequence length="110" mass="12449">MTEKYEVTLSYERVLTFQIDADSAHDAYERAREGFEYGDLRPDDEAISELQLEEIKAGAREIRVSRHLNYSAPKDSNGLTPWTFVAHGRGGRLGQNPDLKALLQEHFPAA</sequence>
<comment type="caution">
    <text evidence="1">The sequence shown here is derived from an EMBL/GenBank/DDBJ whole genome shotgun (WGS) entry which is preliminary data.</text>
</comment>
<dbReference type="OrthoDB" id="9971747at2"/>
<accession>R1I8X5</accession>
<dbReference type="AlphaFoldDB" id="R1I8X5"/>
<organism evidence="1 2">
    <name type="scientific">Amycolatopsis vancoresmycina DSM 44592</name>
    <dbReference type="NCBI Taxonomy" id="1292037"/>
    <lineage>
        <taxon>Bacteria</taxon>
        <taxon>Bacillati</taxon>
        <taxon>Actinomycetota</taxon>
        <taxon>Actinomycetes</taxon>
        <taxon>Pseudonocardiales</taxon>
        <taxon>Pseudonocardiaceae</taxon>
        <taxon>Amycolatopsis</taxon>
    </lineage>
</organism>
<dbReference type="EMBL" id="AOUO01000254">
    <property type="protein sequence ID" value="EOD66869.1"/>
    <property type="molecule type" value="Genomic_DNA"/>
</dbReference>
<evidence type="ECO:0000313" key="1">
    <source>
        <dbReference type="EMBL" id="EOD66869.1"/>
    </source>
</evidence>
<reference evidence="1 2" key="1">
    <citation type="submission" date="2013-02" db="EMBL/GenBank/DDBJ databases">
        <title>Draft genome sequence of Amycolatopsis vancoresmycina strain DSM 44592T.</title>
        <authorList>
            <person name="Kumar S."/>
            <person name="Kaur N."/>
            <person name="Kaur C."/>
            <person name="Raghava G.P.S."/>
            <person name="Mayilraj S."/>
        </authorList>
    </citation>
    <scope>NUCLEOTIDE SEQUENCE [LARGE SCALE GENOMIC DNA]</scope>
    <source>
        <strain evidence="1 2">DSM 44592</strain>
    </source>
</reference>
<evidence type="ECO:0000313" key="2">
    <source>
        <dbReference type="Proteomes" id="UP000014139"/>
    </source>
</evidence>
<gene>
    <name evidence="1" type="ORF">H480_19138</name>
</gene>